<dbReference type="Gene3D" id="3.60.21.10">
    <property type="match status" value="2"/>
</dbReference>
<comment type="subcellular location">
    <subcellularLocation>
        <location evidence="1">Secreted</location>
    </subcellularLocation>
</comment>
<evidence type="ECO:0000313" key="15">
    <source>
        <dbReference type="EMBL" id="CAD7456966.1"/>
    </source>
</evidence>
<dbReference type="InterPro" id="IPR008334">
    <property type="entry name" value="5'-Nucleotdase_C"/>
</dbReference>
<dbReference type="PANTHER" id="PTHR11575:SF32">
    <property type="entry name" value="APYRASE-LIKE PROTEIN"/>
    <property type="match status" value="1"/>
</dbReference>
<dbReference type="EMBL" id="OE001510">
    <property type="protein sequence ID" value="CAD7456966.1"/>
    <property type="molecule type" value="Genomic_DNA"/>
</dbReference>
<dbReference type="GO" id="GO:0008253">
    <property type="term" value="F:5'-nucleotidase activity"/>
    <property type="evidence" value="ECO:0007669"/>
    <property type="project" value="TreeGrafter"/>
</dbReference>
<keyword evidence="8" id="KW-0732">Signal</keyword>
<keyword evidence="9" id="KW-0547">Nucleotide-binding</keyword>
<dbReference type="InterPro" id="IPR029052">
    <property type="entry name" value="Metallo-depent_PP-like"/>
</dbReference>
<feature type="transmembrane region" description="Helical" evidence="12">
    <location>
        <begin position="189"/>
        <end position="209"/>
    </location>
</feature>
<dbReference type="AlphaFoldDB" id="A0A7R9IET9"/>
<dbReference type="SUPFAM" id="SSF55816">
    <property type="entry name" value="5'-nucleotidase (syn. UDP-sugar hydrolase), C-terminal domain"/>
    <property type="match status" value="2"/>
</dbReference>
<dbReference type="GO" id="GO:0046872">
    <property type="term" value="F:metal ion binding"/>
    <property type="evidence" value="ECO:0007669"/>
    <property type="project" value="UniProtKB-KW"/>
</dbReference>
<evidence type="ECO:0000256" key="11">
    <source>
        <dbReference type="ARBA" id="ARBA00023240"/>
    </source>
</evidence>
<reference evidence="15" key="1">
    <citation type="submission" date="2020-11" db="EMBL/GenBank/DDBJ databases">
        <authorList>
            <person name="Tran Van P."/>
        </authorList>
    </citation>
    <scope>NUCLEOTIDE SEQUENCE</scope>
</reference>
<evidence type="ECO:0000256" key="4">
    <source>
        <dbReference type="ARBA" id="ARBA00022442"/>
    </source>
</evidence>
<feature type="domain" description="5'-Nucleotidase C-terminal" evidence="14">
    <location>
        <begin position="514"/>
        <end position="631"/>
    </location>
</feature>
<dbReference type="EC" id="3.6.1.5" evidence="3"/>
<keyword evidence="5" id="KW-0964">Secreted</keyword>
<dbReference type="SUPFAM" id="SSF56300">
    <property type="entry name" value="Metallo-dependent phosphatases"/>
    <property type="match status" value="2"/>
</dbReference>
<feature type="domain" description="5'-Nucleotidase C-terminal" evidence="14">
    <location>
        <begin position="933"/>
        <end position="1130"/>
    </location>
</feature>
<evidence type="ECO:0000256" key="8">
    <source>
        <dbReference type="ARBA" id="ARBA00022729"/>
    </source>
</evidence>
<keyword evidence="11" id="KW-1199">Hemostasis impairing toxin</keyword>
<dbReference type="InterPro" id="IPR036907">
    <property type="entry name" value="5'-Nucleotdase_C_sf"/>
</dbReference>
<dbReference type="PROSITE" id="PS00786">
    <property type="entry name" value="5_NUCLEOTIDASE_2"/>
    <property type="match status" value="2"/>
</dbReference>
<dbReference type="GO" id="GO:0005576">
    <property type="term" value="C:extracellular region"/>
    <property type="evidence" value="ECO:0007669"/>
    <property type="project" value="UniProtKB-SubCell"/>
</dbReference>
<evidence type="ECO:0000256" key="3">
    <source>
        <dbReference type="ARBA" id="ARBA00012148"/>
    </source>
</evidence>
<dbReference type="InterPro" id="IPR006146">
    <property type="entry name" value="5'-Nucleotdase_CS"/>
</dbReference>
<evidence type="ECO:0000256" key="12">
    <source>
        <dbReference type="SAM" id="Phobius"/>
    </source>
</evidence>
<feature type="domain" description="Calcineurin-like phosphoesterase" evidence="13">
    <location>
        <begin position="646"/>
        <end position="859"/>
    </location>
</feature>
<evidence type="ECO:0000259" key="14">
    <source>
        <dbReference type="Pfam" id="PF02872"/>
    </source>
</evidence>
<accession>A0A7R9IET9</accession>
<evidence type="ECO:0000256" key="2">
    <source>
        <dbReference type="ARBA" id="ARBA00006654"/>
    </source>
</evidence>
<name>A0A7R9IET9_9NEOP</name>
<dbReference type="FunFam" id="3.60.21.10:FF:000020">
    <property type="entry name" value="NT5E isoform 4"/>
    <property type="match status" value="2"/>
</dbReference>
<keyword evidence="10" id="KW-0378">Hydrolase</keyword>
<keyword evidence="7" id="KW-0479">Metal-binding</keyword>
<keyword evidence="12" id="KW-1133">Transmembrane helix</keyword>
<evidence type="ECO:0000256" key="9">
    <source>
        <dbReference type="ARBA" id="ARBA00022741"/>
    </source>
</evidence>
<dbReference type="Gene3D" id="3.90.780.10">
    <property type="entry name" value="5'-Nucleotidase, C-terminal domain"/>
    <property type="match status" value="1"/>
</dbReference>
<protein>
    <recommendedName>
        <fullName evidence="3">apyrase</fullName>
        <ecNumber evidence="3">3.6.1.5</ecNumber>
    </recommendedName>
</protein>
<proteinExistence type="inferred from homology"/>
<gene>
    <name evidence="15" type="ORF">TTEB3V08_LOCUS4977</name>
</gene>
<keyword evidence="12" id="KW-0812">Transmembrane</keyword>
<keyword evidence="12" id="KW-0472">Membrane</keyword>
<evidence type="ECO:0000256" key="5">
    <source>
        <dbReference type="ARBA" id="ARBA00022525"/>
    </source>
</evidence>
<dbReference type="CDD" id="cd07409">
    <property type="entry name" value="MPP_CD73_N"/>
    <property type="match status" value="2"/>
</dbReference>
<evidence type="ECO:0000256" key="10">
    <source>
        <dbReference type="ARBA" id="ARBA00022801"/>
    </source>
</evidence>
<dbReference type="Pfam" id="PF02872">
    <property type="entry name" value="5_nucleotid_C"/>
    <property type="match status" value="2"/>
</dbReference>
<evidence type="ECO:0000256" key="7">
    <source>
        <dbReference type="ARBA" id="ARBA00022723"/>
    </source>
</evidence>
<evidence type="ECO:0000256" key="6">
    <source>
        <dbReference type="ARBA" id="ARBA00022656"/>
    </source>
</evidence>
<sequence>MPDEIQEEPSEPNSVAISCLSTELRSRVQFLSWGKKITVYYYPFGLYAYVLITLVLGRLNLDKVYLEWQGGRMKNHFGKKKLSTLNWGRDPDIPVFGSLVYCESNALDHPGPNSSSSSENCLAVVSLAAIVSHIAATPASVAWLANGLVSCSARLPRKERSRFKSRSEVTWWSRGKVCASPSVDLTMSAMGLSTLCLFYLTFAISALDADDRRAQRSRRQSTDAKDGLFELSIIHLNDFHARFEQTSWSSGNCPKGQEASCVGGIARLYTAIDELVARRPNAIFLNAGDNFQGTLWYTLFKWNLTLEFMNLLPHDAMTLGNHEFDDKLAGVIPFIKGLNCPVVVANIDDSLEPRFQGLYNKSVVIERDGRKIGIVGYIIKTVNELSSTEKLMFLDEVEAVRSESARLKSQGVDIIIALSHAGYGTDLVVAAEVPDIDVIVGGHSHTLLYTGTLPGGDIAEGPYPTMVTQASGKMVPVVQAYAFSKYLGNLTVWFDQEGEPVAWEGNPILMNQSFEEKITFNDLVTCTPFLNTIDTLELQGRDLLQVLEKSVSNPFNSTASGGFNGKGFLQYAGLNVVYNLTRPIGERVVEVEVLCAECRVPQYQPLSLDTWYRIATSSYLAGGGDGYKVFEQNSRNHNIDLFQLSLIHWNDFHARFEQTGWAGGSCPANDNSSCVGGVARVATAIKDLKARYPHSVFLNAGDVFQGTLWYTLFRWNATVKFMNMLPHDAMTLGNHEFDNGLEGIIPFMEQTNFPIVVANIDDSEEPDFQGLYNKSIVIEREGRKIGIVGYLLNSTHTIASTENLRFLGEVETVTREVSVLKEQGADIIIALSHCGLQADKEVASVVPGLDIIVGGHSHTLLYNGTAPRNDTTGGTYPIVVHQDDGRQVLIVQTGANSKYLGHLLVHFDSGDPEIVAELEPFRQEIEKLGSMPIGSTRVRLSRPCSLGECSLGNMITDAMVEEYVALAPENAWTYAAIAMMNSGGIRAEISELNDGGKNIKTNFIKDSMILFNDLATAQPFQNTVDTLELEGHVLLQVIELSAARPFSSRSYLISDPEELTRDARVFSGYGFLQYSGIHVTYNISLPAGSRVQELSILCDECDIPEYQPLNLTKWYRIAMASFLAEGGDDFGIIPQNRRNHNMGRVDLDIFSEYIKKNSPIIQGVDGRIQMIQAGQ</sequence>
<keyword evidence="4" id="KW-1201">Platelet aggregation inhibiting toxin</keyword>
<feature type="transmembrane region" description="Helical" evidence="12">
    <location>
        <begin position="40"/>
        <end position="59"/>
    </location>
</feature>
<dbReference type="GO" id="GO:0006196">
    <property type="term" value="P:AMP catabolic process"/>
    <property type="evidence" value="ECO:0007669"/>
    <property type="project" value="TreeGrafter"/>
</dbReference>
<dbReference type="InterPro" id="IPR004843">
    <property type="entry name" value="Calcineurin-like_PHP"/>
</dbReference>
<dbReference type="FunFam" id="3.90.780.10:FF:000001">
    <property type="entry name" value="NT5E isoform 3"/>
    <property type="match status" value="1"/>
</dbReference>
<feature type="domain" description="Calcineurin-like phosphoesterase" evidence="13">
    <location>
        <begin position="232"/>
        <end position="446"/>
    </location>
</feature>
<evidence type="ECO:0000256" key="1">
    <source>
        <dbReference type="ARBA" id="ARBA00004613"/>
    </source>
</evidence>
<organism evidence="15">
    <name type="scientific">Timema tahoe</name>
    <dbReference type="NCBI Taxonomy" id="61484"/>
    <lineage>
        <taxon>Eukaryota</taxon>
        <taxon>Metazoa</taxon>
        <taxon>Ecdysozoa</taxon>
        <taxon>Arthropoda</taxon>
        <taxon>Hexapoda</taxon>
        <taxon>Insecta</taxon>
        <taxon>Pterygota</taxon>
        <taxon>Neoptera</taxon>
        <taxon>Polyneoptera</taxon>
        <taxon>Phasmatodea</taxon>
        <taxon>Timematodea</taxon>
        <taxon>Timematoidea</taxon>
        <taxon>Timematidae</taxon>
        <taxon>Timema</taxon>
    </lineage>
</organism>
<keyword evidence="6" id="KW-0800">Toxin</keyword>
<dbReference type="GO" id="GO:0090729">
    <property type="term" value="F:toxin activity"/>
    <property type="evidence" value="ECO:0007669"/>
    <property type="project" value="UniProtKB-KW"/>
</dbReference>
<dbReference type="GO" id="GO:0005886">
    <property type="term" value="C:plasma membrane"/>
    <property type="evidence" value="ECO:0007669"/>
    <property type="project" value="TreeGrafter"/>
</dbReference>
<dbReference type="GO" id="GO:0004050">
    <property type="term" value="F:apyrase activity"/>
    <property type="evidence" value="ECO:0007669"/>
    <property type="project" value="UniProtKB-EC"/>
</dbReference>
<dbReference type="GO" id="GO:0000166">
    <property type="term" value="F:nucleotide binding"/>
    <property type="evidence" value="ECO:0007669"/>
    <property type="project" value="UniProtKB-KW"/>
</dbReference>
<dbReference type="Pfam" id="PF00149">
    <property type="entry name" value="Metallophos"/>
    <property type="match status" value="2"/>
</dbReference>
<dbReference type="PANTHER" id="PTHR11575">
    <property type="entry name" value="5'-NUCLEOTIDASE-RELATED"/>
    <property type="match status" value="1"/>
</dbReference>
<evidence type="ECO:0000259" key="13">
    <source>
        <dbReference type="Pfam" id="PF00149"/>
    </source>
</evidence>
<dbReference type="PRINTS" id="PR01607">
    <property type="entry name" value="APYRASEFAMLY"/>
</dbReference>
<comment type="similarity">
    <text evidence="2">Belongs to the 5'-nucleotidase family.</text>
</comment>
<dbReference type="InterPro" id="IPR006179">
    <property type="entry name" value="5_nucleotidase/apyrase"/>
</dbReference>